<dbReference type="EMBL" id="JAJEPW010000015">
    <property type="protein sequence ID" value="MCC2129231.1"/>
    <property type="molecule type" value="Genomic_DNA"/>
</dbReference>
<proteinExistence type="predicted"/>
<dbReference type="AlphaFoldDB" id="A0AAE3DF50"/>
<comment type="caution">
    <text evidence="1">The sequence shown here is derived from an EMBL/GenBank/DDBJ whole genome shotgun (WGS) entry which is preliminary data.</text>
</comment>
<evidence type="ECO:0000313" key="1">
    <source>
        <dbReference type="EMBL" id="MCC2129231.1"/>
    </source>
</evidence>
<reference evidence="1" key="1">
    <citation type="submission" date="2021-10" db="EMBL/GenBank/DDBJ databases">
        <title>Anaerobic single-cell dispensing facilitates the cultivation of human gut bacteria.</title>
        <authorList>
            <person name="Afrizal A."/>
        </authorList>
    </citation>
    <scope>NUCLEOTIDE SEQUENCE</scope>
    <source>
        <strain evidence="1">CLA-AA-H272</strain>
    </source>
</reference>
<gene>
    <name evidence="1" type="ORF">LKD37_06810</name>
</gene>
<name>A0AAE3DF50_9FIRM</name>
<evidence type="ECO:0000313" key="2">
    <source>
        <dbReference type="Proteomes" id="UP001199319"/>
    </source>
</evidence>
<accession>A0AAE3DF50</accession>
<dbReference type="RefSeq" id="WP_302928527.1">
    <property type="nucleotide sequence ID" value="NZ_JAJEPW010000015.1"/>
</dbReference>
<dbReference type="Proteomes" id="UP001199319">
    <property type="component" value="Unassembled WGS sequence"/>
</dbReference>
<sequence>MIELTDLPDGALEDMKRYVSYAWPPGRIAQLLNRAYDLNLTRETVIGMLRRLKHECE</sequence>
<keyword evidence="2" id="KW-1185">Reference proteome</keyword>
<organism evidence="1 2">
    <name type="scientific">Brotocaccenecus cirricatena</name>
    <dbReference type="NCBI Taxonomy" id="3064195"/>
    <lineage>
        <taxon>Bacteria</taxon>
        <taxon>Bacillati</taxon>
        <taxon>Bacillota</taxon>
        <taxon>Clostridia</taxon>
        <taxon>Eubacteriales</taxon>
        <taxon>Oscillospiraceae</taxon>
        <taxon>Brotocaccenecus</taxon>
    </lineage>
</organism>
<protein>
    <submittedName>
        <fullName evidence="1">Uncharacterized protein</fullName>
    </submittedName>
</protein>